<gene>
    <name evidence="3" type="ORF">HU200_061228</name>
</gene>
<sequence>MSPISPTHMPHTLSPSSRLLLSSHCHHRSTPPPPWRSPPMPLPPYGTTTRQATPLPASTLPPTTPPLPCPPSVGGPGHHGRPAGGAHQRWKLEQEWALDRGMMEVEPRRDGYRCLRSPDASPVHPRLRCRLGWVPIKVRHGVILPTCCCCWPSHAPPRPTLATGPPPAPQRLAVLGVPDLVRPPLPELQGFLRPTRQTRPIEILGYRLAVPVLVFGYTPVLHAESCVVPVPPVVAFVLCCRLRLLLAVPVQDMVVTMLALECMVVVRVTVVVVVVVVTFLVPPVMVITVIVRVQTPQWVEEALLMQKP</sequence>
<dbReference type="EMBL" id="JACEFO010002599">
    <property type="protein sequence ID" value="KAF8655097.1"/>
    <property type="molecule type" value="Genomic_DNA"/>
</dbReference>
<accession>A0A835A8R0</accession>
<keyword evidence="2" id="KW-0472">Membrane</keyword>
<evidence type="ECO:0000313" key="3">
    <source>
        <dbReference type="EMBL" id="KAF8655097.1"/>
    </source>
</evidence>
<dbReference type="Proteomes" id="UP000636709">
    <property type="component" value="Unassembled WGS sequence"/>
</dbReference>
<feature type="region of interest" description="Disordered" evidence="1">
    <location>
        <begin position="23"/>
        <end position="85"/>
    </location>
</feature>
<dbReference type="AlphaFoldDB" id="A0A835A8R0"/>
<comment type="caution">
    <text evidence="3">The sequence shown here is derived from an EMBL/GenBank/DDBJ whole genome shotgun (WGS) entry which is preliminary data.</text>
</comment>
<evidence type="ECO:0000256" key="1">
    <source>
        <dbReference type="SAM" id="MobiDB-lite"/>
    </source>
</evidence>
<name>A0A835A8R0_9POAL</name>
<organism evidence="3 4">
    <name type="scientific">Digitaria exilis</name>
    <dbReference type="NCBI Taxonomy" id="1010633"/>
    <lineage>
        <taxon>Eukaryota</taxon>
        <taxon>Viridiplantae</taxon>
        <taxon>Streptophyta</taxon>
        <taxon>Embryophyta</taxon>
        <taxon>Tracheophyta</taxon>
        <taxon>Spermatophyta</taxon>
        <taxon>Magnoliopsida</taxon>
        <taxon>Liliopsida</taxon>
        <taxon>Poales</taxon>
        <taxon>Poaceae</taxon>
        <taxon>PACMAD clade</taxon>
        <taxon>Panicoideae</taxon>
        <taxon>Panicodae</taxon>
        <taxon>Paniceae</taxon>
        <taxon>Anthephorinae</taxon>
        <taxon>Digitaria</taxon>
    </lineage>
</organism>
<feature type="compositionally biased region" description="Low complexity" evidence="1">
    <location>
        <begin position="52"/>
        <end position="61"/>
    </location>
</feature>
<evidence type="ECO:0000256" key="2">
    <source>
        <dbReference type="SAM" id="Phobius"/>
    </source>
</evidence>
<keyword evidence="2" id="KW-0812">Transmembrane</keyword>
<reference evidence="3" key="1">
    <citation type="submission" date="2020-07" db="EMBL/GenBank/DDBJ databases">
        <title>Genome sequence and genetic diversity analysis of an under-domesticated orphan crop, white fonio (Digitaria exilis).</title>
        <authorList>
            <person name="Bennetzen J.L."/>
            <person name="Chen S."/>
            <person name="Ma X."/>
            <person name="Wang X."/>
            <person name="Yssel A.E.J."/>
            <person name="Chaluvadi S.R."/>
            <person name="Johnson M."/>
            <person name="Gangashetty P."/>
            <person name="Hamidou F."/>
            <person name="Sanogo M.D."/>
            <person name="Zwaenepoel A."/>
            <person name="Wallace J."/>
            <person name="Van De Peer Y."/>
            <person name="Van Deynze A."/>
        </authorList>
    </citation>
    <scope>NUCLEOTIDE SEQUENCE</scope>
    <source>
        <tissue evidence="3">Leaves</tissue>
    </source>
</reference>
<keyword evidence="2" id="KW-1133">Transmembrane helix</keyword>
<feature type="compositionally biased region" description="Pro residues" evidence="1">
    <location>
        <begin position="30"/>
        <end position="44"/>
    </location>
</feature>
<feature type="compositionally biased region" description="Pro residues" evidence="1">
    <location>
        <begin position="62"/>
        <end position="73"/>
    </location>
</feature>
<feature type="transmembrane region" description="Helical" evidence="2">
    <location>
        <begin position="258"/>
        <end position="281"/>
    </location>
</feature>
<keyword evidence="4" id="KW-1185">Reference proteome</keyword>
<evidence type="ECO:0000313" key="4">
    <source>
        <dbReference type="Proteomes" id="UP000636709"/>
    </source>
</evidence>
<proteinExistence type="predicted"/>
<protein>
    <submittedName>
        <fullName evidence="3">Uncharacterized protein</fullName>
    </submittedName>
</protein>